<name>A0AAD5QRQ8_PARTN</name>
<sequence>MTMLSAKRVFDISFPVIRVPFSCQSSDFIIYCSSAAKSFDKQRYNIALRSPFFHGYSEGSIEEQYFRAAILMTVANLRILDVSPPRSASARSIVFVRTVKSFLIPFLSSVFL</sequence>
<protein>
    <submittedName>
        <fullName evidence="1">Uncharacterized protein</fullName>
    </submittedName>
</protein>
<organism evidence="1 2">
    <name type="scientific">Parelaphostrongylus tenuis</name>
    <name type="common">Meningeal worm</name>
    <dbReference type="NCBI Taxonomy" id="148309"/>
    <lineage>
        <taxon>Eukaryota</taxon>
        <taxon>Metazoa</taxon>
        <taxon>Ecdysozoa</taxon>
        <taxon>Nematoda</taxon>
        <taxon>Chromadorea</taxon>
        <taxon>Rhabditida</taxon>
        <taxon>Rhabditina</taxon>
        <taxon>Rhabditomorpha</taxon>
        <taxon>Strongyloidea</taxon>
        <taxon>Metastrongylidae</taxon>
        <taxon>Parelaphostrongylus</taxon>
    </lineage>
</organism>
<evidence type="ECO:0000313" key="2">
    <source>
        <dbReference type="Proteomes" id="UP001196413"/>
    </source>
</evidence>
<evidence type="ECO:0000313" key="1">
    <source>
        <dbReference type="EMBL" id="KAJ1359124.1"/>
    </source>
</evidence>
<gene>
    <name evidence="1" type="ORF">KIN20_017771</name>
</gene>
<dbReference type="AlphaFoldDB" id="A0AAD5QRQ8"/>
<keyword evidence="2" id="KW-1185">Reference proteome</keyword>
<dbReference type="EMBL" id="JAHQIW010003548">
    <property type="protein sequence ID" value="KAJ1359124.1"/>
    <property type="molecule type" value="Genomic_DNA"/>
</dbReference>
<proteinExistence type="predicted"/>
<dbReference type="Proteomes" id="UP001196413">
    <property type="component" value="Unassembled WGS sequence"/>
</dbReference>
<accession>A0AAD5QRQ8</accession>
<reference evidence="1" key="1">
    <citation type="submission" date="2021-06" db="EMBL/GenBank/DDBJ databases">
        <title>Parelaphostrongylus tenuis whole genome reference sequence.</title>
        <authorList>
            <person name="Garwood T.J."/>
            <person name="Larsen P.A."/>
            <person name="Fountain-Jones N.M."/>
            <person name="Garbe J.R."/>
            <person name="Macchietto M.G."/>
            <person name="Kania S.A."/>
            <person name="Gerhold R.W."/>
            <person name="Richards J.E."/>
            <person name="Wolf T.M."/>
        </authorList>
    </citation>
    <scope>NUCLEOTIDE SEQUENCE</scope>
    <source>
        <strain evidence="1">MNPRO001-30</strain>
        <tissue evidence="1">Meninges</tissue>
    </source>
</reference>
<comment type="caution">
    <text evidence="1">The sequence shown here is derived from an EMBL/GenBank/DDBJ whole genome shotgun (WGS) entry which is preliminary data.</text>
</comment>